<name>A0A150F2B7_9BACI</name>
<sequence>MKLSDAIKHLAVGAVDAGAPVELIPAEVTAVSPLELKLKDHDKLIIPADAVIVPKRMRTGEDDQLQAGERVMTAALTGGQTFFILDKI</sequence>
<protein>
    <submittedName>
        <fullName evidence="1">Phage portal protein</fullName>
    </submittedName>
</protein>
<dbReference type="Proteomes" id="UP000075430">
    <property type="component" value="Unassembled WGS sequence"/>
</dbReference>
<gene>
    <name evidence="1" type="ORF">AXI58_06005</name>
</gene>
<dbReference type="RefSeq" id="WP_061523458.1">
    <property type="nucleotide sequence ID" value="NZ_JARLZY010000017.1"/>
</dbReference>
<dbReference type="InterPro" id="IPR022555">
    <property type="entry name" value="DUF2577"/>
</dbReference>
<proteinExistence type="predicted"/>
<dbReference type="STRING" id="1793963.AXI58_06005"/>
<evidence type="ECO:0000313" key="1">
    <source>
        <dbReference type="EMBL" id="KXZ12668.1"/>
    </source>
</evidence>
<accession>A0A150F2B7</accession>
<keyword evidence="2" id="KW-1185">Reference proteome</keyword>
<reference evidence="2" key="1">
    <citation type="submission" date="2016-02" db="EMBL/GenBank/DDBJ databases">
        <authorList>
            <person name="Dunlap C."/>
        </authorList>
    </citation>
    <scope>NUCLEOTIDE SEQUENCE [LARGE SCALE GENOMIC DNA]</scope>
    <source>
        <strain evidence="2">NRRL B-41092</strain>
    </source>
</reference>
<organism evidence="1 2">
    <name type="scientific">Bacillus nakamurai</name>
    <dbReference type="NCBI Taxonomy" id="1793963"/>
    <lineage>
        <taxon>Bacteria</taxon>
        <taxon>Bacillati</taxon>
        <taxon>Bacillota</taxon>
        <taxon>Bacilli</taxon>
        <taxon>Bacillales</taxon>
        <taxon>Bacillaceae</taxon>
        <taxon>Bacillus</taxon>
    </lineage>
</organism>
<dbReference type="Pfam" id="PF10844">
    <property type="entry name" value="DUF2577"/>
    <property type="match status" value="1"/>
</dbReference>
<comment type="caution">
    <text evidence="1">The sequence shown here is derived from an EMBL/GenBank/DDBJ whole genome shotgun (WGS) entry which is preliminary data.</text>
</comment>
<dbReference type="OrthoDB" id="95576at2"/>
<dbReference type="AlphaFoldDB" id="A0A150F2B7"/>
<dbReference type="EMBL" id="LSBA01000040">
    <property type="protein sequence ID" value="KXZ12668.1"/>
    <property type="molecule type" value="Genomic_DNA"/>
</dbReference>
<evidence type="ECO:0000313" key="2">
    <source>
        <dbReference type="Proteomes" id="UP000075430"/>
    </source>
</evidence>